<feature type="transmembrane region" description="Helical" evidence="1">
    <location>
        <begin position="34"/>
        <end position="52"/>
    </location>
</feature>
<name>A0A1H9D1Y9_9SPIR</name>
<sequence>MKKYIGYTTKEQIIYLLCLIIMPALSVFGFVEKLYPVAFSILFLCAIPYIIIEKRYIWYKYKIDNDSLIIKKLFRTQTYLFDELEKVLVSENASKPVFSFKFPKETIKVFHDKNIAQLLEYFFNNSIENIYNKKFLEFENSKRFIHITERHKNTKRDVLFIFLGSSLCFLNLYVERSKGYFIYLFLGITGLLATISLFAFILSFRRIKHSDLEYEYIDKDGFHFLNLYVPFSEITEIKKLRKRTGLSKLRLKTKDNKEYEISIIGFDGDILYEMYLDKKITRNITV</sequence>
<dbReference type="EMBL" id="FOFU01000002">
    <property type="protein sequence ID" value="SEQ07475.1"/>
    <property type="molecule type" value="Genomic_DNA"/>
</dbReference>
<keyword evidence="1" id="KW-0472">Membrane</keyword>
<dbReference type="AlphaFoldDB" id="A0A1H9D1Y9"/>
<evidence type="ECO:0000256" key="1">
    <source>
        <dbReference type="SAM" id="Phobius"/>
    </source>
</evidence>
<reference evidence="2 3" key="1">
    <citation type="submission" date="2016-10" db="EMBL/GenBank/DDBJ databases">
        <authorList>
            <person name="de Groot N.N."/>
        </authorList>
    </citation>
    <scope>NUCLEOTIDE SEQUENCE [LARGE SCALE GENOMIC DNA]</scope>
    <source>
        <strain evidence="2 3">B25</strain>
    </source>
</reference>
<gene>
    <name evidence="2" type="ORF">SAMN04487977_102402</name>
</gene>
<feature type="transmembrane region" description="Helical" evidence="1">
    <location>
        <begin position="12"/>
        <end position="28"/>
    </location>
</feature>
<feature type="transmembrane region" description="Helical" evidence="1">
    <location>
        <begin position="158"/>
        <end position="174"/>
    </location>
</feature>
<protein>
    <submittedName>
        <fullName evidence="2">Uncharacterized protein</fullName>
    </submittedName>
</protein>
<keyword evidence="3" id="KW-1185">Reference proteome</keyword>
<evidence type="ECO:0000313" key="3">
    <source>
        <dbReference type="Proteomes" id="UP000182360"/>
    </source>
</evidence>
<accession>A0A1H9D1Y9</accession>
<dbReference type="RefSeq" id="WP_074641574.1">
    <property type="nucleotide sequence ID" value="NZ_FOFU01000002.1"/>
</dbReference>
<feature type="transmembrane region" description="Helical" evidence="1">
    <location>
        <begin position="180"/>
        <end position="202"/>
    </location>
</feature>
<keyword evidence="1" id="KW-1133">Transmembrane helix</keyword>
<dbReference type="Proteomes" id="UP000182360">
    <property type="component" value="Unassembled WGS sequence"/>
</dbReference>
<evidence type="ECO:0000313" key="2">
    <source>
        <dbReference type="EMBL" id="SEQ07475.1"/>
    </source>
</evidence>
<organism evidence="2 3">
    <name type="scientific">Treponema bryantii</name>
    <dbReference type="NCBI Taxonomy" id="163"/>
    <lineage>
        <taxon>Bacteria</taxon>
        <taxon>Pseudomonadati</taxon>
        <taxon>Spirochaetota</taxon>
        <taxon>Spirochaetia</taxon>
        <taxon>Spirochaetales</taxon>
        <taxon>Treponemataceae</taxon>
        <taxon>Treponema</taxon>
    </lineage>
</organism>
<proteinExistence type="predicted"/>
<keyword evidence="1" id="KW-0812">Transmembrane</keyword>